<evidence type="ECO:0000259" key="3">
    <source>
        <dbReference type="Pfam" id="PF02517"/>
    </source>
</evidence>
<dbReference type="OrthoDB" id="9777755at2"/>
<organism evidence="4 5">
    <name type="scientific">Aerococcus viridans</name>
    <dbReference type="NCBI Taxonomy" id="1377"/>
    <lineage>
        <taxon>Bacteria</taxon>
        <taxon>Bacillati</taxon>
        <taxon>Bacillota</taxon>
        <taxon>Bacilli</taxon>
        <taxon>Lactobacillales</taxon>
        <taxon>Aerococcaceae</taxon>
        <taxon>Aerococcus</taxon>
    </lineage>
</organism>
<reference evidence="4 5" key="1">
    <citation type="submission" date="2017-09" db="EMBL/GenBank/DDBJ databases">
        <title>Bacterial strain isolated from the female urinary microbiota.</title>
        <authorList>
            <person name="Thomas-White K."/>
            <person name="Kumar N."/>
            <person name="Forster S."/>
            <person name="Putonti C."/>
            <person name="Lawley T."/>
            <person name="Wolfe A.J."/>
        </authorList>
    </citation>
    <scope>NUCLEOTIDE SEQUENCE [LARGE SCALE GENOMIC DNA]</scope>
    <source>
        <strain evidence="4 5">UMB0240</strain>
    </source>
</reference>
<accession>A0A2N6UDH7</accession>
<dbReference type="PANTHER" id="PTHR35797:SF1">
    <property type="entry name" value="PROTEASE"/>
    <property type="match status" value="1"/>
</dbReference>
<proteinExistence type="inferred from homology"/>
<feature type="transmembrane region" description="Helical" evidence="2">
    <location>
        <begin position="73"/>
        <end position="97"/>
    </location>
</feature>
<dbReference type="AlphaFoldDB" id="A0A2N6UDH7"/>
<protein>
    <recommendedName>
        <fullName evidence="3">CAAX prenyl protease 2/Lysostaphin resistance protein A-like domain-containing protein</fullName>
    </recommendedName>
</protein>
<feature type="transmembrane region" description="Helical" evidence="2">
    <location>
        <begin position="42"/>
        <end position="61"/>
    </location>
</feature>
<dbReference type="EMBL" id="PNHQ01000011">
    <property type="protein sequence ID" value="PMC79639.1"/>
    <property type="molecule type" value="Genomic_DNA"/>
</dbReference>
<dbReference type="GO" id="GO:0004175">
    <property type="term" value="F:endopeptidase activity"/>
    <property type="evidence" value="ECO:0007669"/>
    <property type="project" value="UniProtKB-ARBA"/>
</dbReference>
<keyword evidence="5" id="KW-1185">Reference proteome</keyword>
<feature type="transmembrane region" description="Helical" evidence="2">
    <location>
        <begin position="147"/>
        <end position="167"/>
    </location>
</feature>
<dbReference type="Pfam" id="PF02517">
    <property type="entry name" value="Rce1-like"/>
    <property type="match status" value="1"/>
</dbReference>
<dbReference type="InterPro" id="IPR003675">
    <property type="entry name" value="Rce1/LyrA-like_dom"/>
</dbReference>
<keyword evidence="2" id="KW-0472">Membrane</keyword>
<evidence type="ECO:0000256" key="1">
    <source>
        <dbReference type="ARBA" id="ARBA00009067"/>
    </source>
</evidence>
<evidence type="ECO:0000256" key="2">
    <source>
        <dbReference type="SAM" id="Phobius"/>
    </source>
</evidence>
<dbReference type="RefSeq" id="WP_102199220.1">
    <property type="nucleotide sequence ID" value="NZ_PNHQ01000011.1"/>
</dbReference>
<name>A0A2N6UDH7_9LACT</name>
<gene>
    <name evidence="4" type="ORF">CJ191_05465</name>
</gene>
<dbReference type="InterPro" id="IPR042150">
    <property type="entry name" value="MmRce1-like"/>
</dbReference>
<sequence length="183" mass="20058">MAASTQVVCCQPLSCAFAGISLYPSRRGPSPSIELSTNRRSWLLSFATYVVAAIPVEEVARRGFALPHLQKRYSAFVASMIIGVLWAVWHAPLLFNLDNVMSTYPLLPWFVDAMMDSVIYVWLYNSTKGSVFLLVLYHALSNTLGGFAGWSTATASIVIAALLLLIYKPATISANGRKYSLSD</sequence>
<dbReference type="GO" id="GO:0080120">
    <property type="term" value="P:CAAX-box protein maturation"/>
    <property type="evidence" value="ECO:0007669"/>
    <property type="project" value="UniProtKB-ARBA"/>
</dbReference>
<feature type="transmembrane region" description="Helical" evidence="2">
    <location>
        <begin position="117"/>
        <end position="140"/>
    </location>
</feature>
<dbReference type="Proteomes" id="UP000235701">
    <property type="component" value="Unassembled WGS sequence"/>
</dbReference>
<keyword evidence="2" id="KW-0812">Transmembrane</keyword>
<comment type="similarity">
    <text evidence="1">Belongs to the UPF0177 family.</text>
</comment>
<evidence type="ECO:0000313" key="5">
    <source>
        <dbReference type="Proteomes" id="UP000235701"/>
    </source>
</evidence>
<comment type="caution">
    <text evidence="4">The sequence shown here is derived from an EMBL/GenBank/DDBJ whole genome shotgun (WGS) entry which is preliminary data.</text>
</comment>
<dbReference type="PANTHER" id="PTHR35797">
    <property type="entry name" value="PROTEASE-RELATED"/>
    <property type="match status" value="1"/>
</dbReference>
<evidence type="ECO:0000313" key="4">
    <source>
        <dbReference type="EMBL" id="PMC79639.1"/>
    </source>
</evidence>
<keyword evidence="2" id="KW-1133">Transmembrane helix</keyword>
<feature type="domain" description="CAAX prenyl protease 2/Lysostaphin resistance protein A-like" evidence="3">
    <location>
        <begin position="41"/>
        <end position="143"/>
    </location>
</feature>